<dbReference type="GO" id="GO:0005856">
    <property type="term" value="C:cytoskeleton"/>
    <property type="evidence" value="ECO:0000318"/>
    <property type="project" value="GO_Central"/>
</dbReference>
<dbReference type="GO" id="GO:0045010">
    <property type="term" value="P:actin nucleation"/>
    <property type="evidence" value="ECO:0007669"/>
    <property type="project" value="InterPro"/>
</dbReference>
<accession>A0A1U8AVT2</accession>
<evidence type="ECO:0000256" key="3">
    <source>
        <dbReference type="SAM" id="MobiDB-lite"/>
    </source>
</evidence>
<dbReference type="OrthoDB" id="1668162at2759"/>
<evidence type="ECO:0000256" key="4">
    <source>
        <dbReference type="SAM" id="Phobius"/>
    </source>
</evidence>
<dbReference type="Gene3D" id="1.20.58.2220">
    <property type="entry name" value="Formin, FH2 domain"/>
    <property type="match status" value="1"/>
</dbReference>
<dbReference type="GeneID" id="104607989"/>
<feature type="compositionally biased region" description="Pro residues" evidence="3">
    <location>
        <begin position="362"/>
        <end position="386"/>
    </location>
</feature>
<keyword evidence="5" id="KW-0732">Signal</keyword>
<feature type="region of interest" description="Disordered" evidence="3">
    <location>
        <begin position="158"/>
        <end position="427"/>
    </location>
</feature>
<dbReference type="InterPro" id="IPR015425">
    <property type="entry name" value="FH2_Formin"/>
</dbReference>
<proteinExistence type="inferred from homology"/>
<feature type="compositionally biased region" description="Basic and acidic residues" evidence="3">
    <location>
        <begin position="407"/>
        <end position="421"/>
    </location>
</feature>
<feature type="compositionally biased region" description="Pro residues" evidence="3">
    <location>
        <begin position="232"/>
        <end position="242"/>
    </location>
</feature>
<dbReference type="SMR" id="A0A1U8AVT2"/>
<protein>
    <submittedName>
        <fullName evidence="7">Formin-like protein 8</fullName>
    </submittedName>
</protein>
<feature type="chain" id="PRO_5043702679" evidence="5">
    <location>
        <begin position="26"/>
        <end position="897"/>
    </location>
</feature>
<feature type="compositionally biased region" description="Pro residues" evidence="3">
    <location>
        <begin position="315"/>
        <end position="328"/>
    </location>
</feature>
<feature type="compositionally biased region" description="Polar residues" evidence="3">
    <location>
        <begin position="480"/>
        <end position="491"/>
    </location>
</feature>
<evidence type="ECO:0000256" key="5">
    <source>
        <dbReference type="SAM" id="SignalP"/>
    </source>
</evidence>
<dbReference type="PANTHER" id="PTHR23213">
    <property type="entry name" value="FORMIN-RELATED"/>
    <property type="match status" value="1"/>
</dbReference>
<reference evidence="7" key="1">
    <citation type="submission" date="2025-08" db="UniProtKB">
        <authorList>
            <consortium name="RefSeq"/>
        </authorList>
    </citation>
    <scope>IDENTIFICATION</scope>
</reference>
<dbReference type="SUPFAM" id="SSF101447">
    <property type="entry name" value="Formin homology 2 domain (FH2 domain)"/>
    <property type="match status" value="1"/>
</dbReference>
<evidence type="ECO:0000256" key="2">
    <source>
        <dbReference type="SAM" id="Coils"/>
    </source>
</evidence>
<dbReference type="FunCoup" id="A0A1U8AVT2">
    <property type="interactions" value="55"/>
</dbReference>
<dbReference type="AlphaFoldDB" id="A0A1U8AVT2"/>
<keyword evidence="6" id="KW-1185">Reference proteome</keyword>
<dbReference type="Pfam" id="PF02181">
    <property type="entry name" value="FH2"/>
    <property type="match status" value="1"/>
</dbReference>
<dbReference type="SMART" id="SM00498">
    <property type="entry name" value="FH2"/>
    <property type="match status" value="1"/>
</dbReference>
<feature type="compositionally biased region" description="Pro residues" evidence="3">
    <location>
        <begin position="290"/>
        <end position="302"/>
    </location>
</feature>
<dbReference type="InterPro" id="IPR042201">
    <property type="entry name" value="FH2_Formin_sf"/>
</dbReference>
<dbReference type="GO" id="GO:0051015">
    <property type="term" value="F:actin filament binding"/>
    <property type="evidence" value="ECO:0000318"/>
    <property type="project" value="GO_Central"/>
</dbReference>
<feature type="region of interest" description="Disordered" evidence="3">
    <location>
        <begin position="688"/>
        <end position="711"/>
    </location>
</feature>
<evidence type="ECO:0000313" key="6">
    <source>
        <dbReference type="Proteomes" id="UP000189703"/>
    </source>
</evidence>
<dbReference type="Proteomes" id="UP000189703">
    <property type="component" value="Unplaced"/>
</dbReference>
<sequence>MVRPWILPSTFYFFFLFSFLPFSSSQPNPPQNIETFFPTPTFNSTNDVTSLSVNETSLPPTPVNPPSHLHTQTVVKAIAITAACTLVVAGVFFFFLQRYTIKRLRRRDDQNQTVFRRDQVVVSRDDFRRYDLKGVIVDENGLDVLYWRKLEGGQKKRSFRKVRQQLDDGEEELDARKQERRRRTEPIQEIPLLHESSSASSSEIRRETRDPRREEASSPIYDWIPLHEVDRPPSPTPPPTPPLLAASPARPPVSTPSPRPIPASVPPPSLPPPPPSPHPLSARPPVSSTSPPPPPPPPPRPPQISEAIPANRSPVAPPPSPPPAPRPSPQTSEAIPTKKSPAPPPPPRPQNSEAIPAKKSPAAPPPPPPPVPLKKTPAPPAPPPKPGGFASSSKVPPPPRGKSIKSTRAETKSEESTKEKSSSQVKLKPLHWDKVAANAEHSMVWDKMSEGSFRFDDNLMEALFGSVATNRKSPERTRTSTDPSSSNSGQPARTFILDPRKSQNKAIVLRSLAISRQEILDSILEGRGLSADTLEKLTKIAPTKEEEARLLGFSGNPSKLADAESFLFDILKAVPSAFSRLNAMLFRLNYEPEILQLKESLQTLELACKELRARGLFFKLLEAILKAGNLMNAGTARGNAQAFNLNSLRKLSDVKSTDGKTTLLHFVVQEVVRSEGKRCVINRNHSLGRSYSRSSSSNGSGSSEASAAKEERQREYIMHGLPVVGGLSVEFYNVKKSAAIDYDACIKTCSVLTARIVEIREIFERCSINEGGGFVREMKGFLDRAEEEVKALKREQTRVMELVKRTTEYYQAGYSKDKGAHPLQLFVIIKDFLAMVDQACIDITQELQRKKIESSHTPTQMSPIKRIMVKFPQLPPHFMSDKSRTSSSSSTDSDDDF</sequence>
<feature type="signal peptide" evidence="5">
    <location>
        <begin position="1"/>
        <end position="25"/>
    </location>
</feature>
<dbReference type="KEGG" id="nnu:104607989"/>
<feature type="transmembrane region" description="Helical" evidence="4">
    <location>
        <begin position="74"/>
        <end position="96"/>
    </location>
</feature>
<feature type="compositionally biased region" description="Basic and acidic residues" evidence="3">
    <location>
        <begin position="203"/>
        <end position="216"/>
    </location>
</feature>
<gene>
    <name evidence="7" type="primary">LOC104607989</name>
</gene>
<organism evidence="6 7">
    <name type="scientific">Nelumbo nucifera</name>
    <name type="common">Sacred lotus</name>
    <dbReference type="NCBI Taxonomy" id="4432"/>
    <lineage>
        <taxon>Eukaryota</taxon>
        <taxon>Viridiplantae</taxon>
        <taxon>Streptophyta</taxon>
        <taxon>Embryophyta</taxon>
        <taxon>Tracheophyta</taxon>
        <taxon>Spermatophyta</taxon>
        <taxon>Magnoliopsida</taxon>
        <taxon>Proteales</taxon>
        <taxon>Nelumbonaceae</taxon>
        <taxon>Nelumbo</taxon>
    </lineage>
</organism>
<comment type="similarity">
    <text evidence="1">Belongs to the formin-like family. Class-I subfamily.</text>
</comment>
<keyword evidence="2" id="KW-0175">Coiled coil</keyword>
<feature type="region of interest" description="Disordered" evidence="3">
    <location>
        <begin position="877"/>
        <end position="897"/>
    </location>
</feature>
<dbReference type="PANTHER" id="PTHR23213:SF354">
    <property type="entry name" value="FORMIN-LIKE PROTEIN 4"/>
    <property type="match status" value="1"/>
</dbReference>
<dbReference type="OMA" id="PMSKTGP"/>
<evidence type="ECO:0000313" key="7">
    <source>
        <dbReference type="RefSeq" id="XP_010272108.1"/>
    </source>
</evidence>
<dbReference type="PRINTS" id="PR01217">
    <property type="entry name" value="PRICHEXTENSN"/>
</dbReference>
<dbReference type="GO" id="GO:0030036">
    <property type="term" value="P:actin cytoskeleton organization"/>
    <property type="evidence" value="ECO:0000318"/>
    <property type="project" value="GO_Central"/>
</dbReference>
<keyword evidence="4" id="KW-0812">Transmembrane</keyword>
<feature type="compositionally biased region" description="Basic and acidic residues" evidence="3">
    <location>
        <begin position="174"/>
        <end position="186"/>
    </location>
</feature>
<feature type="compositionally biased region" description="Low complexity" evidence="3">
    <location>
        <begin position="688"/>
        <end position="706"/>
    </location>
</feature>
<evidence type="ECO:0000256" key="1">
    <source>
        <dbReference type="ARBA" id="ARBA00025793"/>
    </source>
</evidence>
<name>A0A1U8AVT2_NELNU</name>
<feature type="coiled-coil region" evidence="2">
    <location>
        <begin position="775"/>
        <end position="802"/>
    </location>
</feature>
<dbReference type="PROSITE" id="PS51444">
    <property type="entry name" value="FH2"/>
    <property type="match status" value="1"/>
</dbReference>
<feature type="compositionally biased region" description="Pro residues" evidence="3">
    <location>
        <begin position="249"/>
        <end position="278"/>
    </location>
</feature>
<feature type="region of interest" description="Disordered" evidence="3">
    <location>
        <begin position="466"/>
        <end position="495"/>
    </location>
</feature>
<dbReference type="STRING" id="4432.A0A1U8AVT2"/>
<dbReference type="RefSeq" id="XP_010272108.1">
    <property type="nucleotide sequence ID" value="XM_010273806.2"/>
</dbReference>
<dbReference type="InterPro" id="IPR027643">
    <property type="entry name" value="Formin-like_plant"/>
</dbReference>
<keyword evidence="4" id="KW-0472">Membrane</keyword>
<keyword evidence="4" id="KW-1133">Transmembrane helix</keyword>
<feature type="compositionally biased region" description="Low complexity" evidence="3">
    <location>
        <begin position="279"/>
        <end position="289"/>
    </location>
</feature>
<dbReference type="eggNOG" id="KOG1922">
    <property type="taxonomic scope" value="Eukaryota"/>
</dbReference>